<accession>A0ABR0M1S7</accession>
<dbReference type="EMBL" id="JAVRRA010003135">
    <property type="protein sequence ID" value="KAK5276759.1"/>
    <property type="molecule type" value="Genomic_DNA"/>
</dbReference>
<gene>
    <name evidence="2" type="ORF">LTR16_010728</name>
</gene>
<evidence type="ECO:0000256" key="1">
    <source>
        <dbReference type="SAM" id="MobiDB-lite"/>
    </source>
</evidence>
<dbReference type="Proteomes" id="UP001357485">
    <property type="component" value="Unassembled WGS sequence"/>
</dbReference>
<feature type="compositionally biased region" description="Basic residues" evidence="1">
    <location>
        <begin position="57"/>
        <end position="95"/>
    </location>
</feature>
<feature type="compositionally biased region" description="Basic and acidic residues" evidence="1">
    <location>
        <begin position="20"/>
        <end position="39"/>
    </location>
</feature>
<name>A0ABR0M1S7_9PEZI</name>
<feature type="non-terminal residue" evidence="2">
    <location>
        <position position="137"/>
    </location>
</feature>
<feature type="non-terminal residue" evidence="2">
    <location>
        <position position="1"/>
    </location>
</feature>
<comment type="caution">
    <text evidence="2">The sequence shown here is derived from an EMBL/GenBank/DDBJ whole genome shotgun (WGS) entry which is preliminary data.</text>
</comment>
<sequence length="137" mass="15582">GERDSKTMGRHATSLGLHFLRKDAPRSDRSQDPPHRTAHESAPQPRTDVRSHVRALQLRRRLRRHSSRARPIRARSLLRRGGGQRRRRDAHRAGIRVHSAEPPDTATGRSGAGRDTQPDLSPTTARLRAQPNRRLRD</sequence>
<organism evidence="2 3">
    <name type="scientific">Cryomyces antarcticus</name>
    <dbReference type="NCBI Taxonomy" id="329879"/>
    <lineage>
        <taxon>Eukaryota</taxon>
        <taxon>Fungi</taxon>
        <taxon>Dikarya</taxon>
        <taxon>Ascomycota</taxon>
        <taxon>Pezizomycotina</taxon>
        <taxon>Dothideomycetes</taxon>
        <taxon>Dothideomycetes incertae sedis</taxon>
        <taxon>Cryomyces</taxon>
    </lineage>
</organism>
<keyword evidence="3" id="KW-1185">Reference proteome</keyword>
<reference evidence="2 3" key="1">
    <citation type="submission" date="2023-08" db="EMBL/GenBank/DDBJ databases">
        <title>Black Yeasts Isolated from many extreme environments.</title>
        <authorList>
            <person name="Coleine C."/>
            <person name="Stajich J.E."/>
            <person name="Selbmann L."/>
        </authorList>
    </citation>
    <scope>NUCLEOTIDE SEQUENCE [LARGE SCALE GENOMIC DNA]</scope>
    <source>
        <strain evidence="2 3">CCFEE 536</strain>
    </source>
</reference>
<evidence type="ECO:0000313" key="2">
    <source>
        <dbReference type="EMBL" id="KAK5276759.1"/>
    </source>
</evidence>
<feature type="region of interest" description="Disordered" evidence="1">
    <location>
        <begin position="1"/>
        <end position="137"/>
    </location>
</feature>
<evidence type="ECO:0000313" key="3">
    <source>
        <dbReference type="Proteomes" id="UP001357485"/>
    </source>
</evidence>
<protein>
    <submittedName>
        <fullName evidence="2">Uncharacterized protein</fullName>
    </submittedName>
</protein>
<proteinExistence type="predicted"/>